<dbReference type="EMBL" id="BAAAHH010000002">
    <property type="protein sequence ID" value="GAA0939900.1"/>
    <property type="molecule type" value="Genomic_DNA"/>
</dbReference>
<reference evidence="2 3" key="1">
    <citation type="journal article" date="2019" name="Int. J. Syst. Evol. Microbiol.">
        <title>The Global Catalogue of Microorganisms (GCM) 10K type strain sequencing project: providing services to taxonomists for standard genome sequencing and annotation.</title>
        <authorList>
            <consortium name="The Broad Institute Genomics Platform"/>
            <consortium name="The Broad Institute Genome Sequencing Center for Infectious Disease"/>
            <person name="Wu L."/>
            <person name="Ma J."/>
        </authorList>
    </citation>
    <scope>NUCLEOTIDE SEQUENCE [LARGE SCALE GENOMIC DNA]</scope>
    <source>
        <strain evidence="2 3">JCM 10696</strain>
    </source>
</reference>
<dbReference type="Proteomes" id="UP001500665">
    <property type="component" value="Unassembled WGS sequence"/>
</dbReference>
<sequence length="242" mass="25854">MRTVAPLVLAVLATALSVPAPAHAAGPLTVRAGKAYGNPVIVPGKKTKVQVKVAVTGTRITDVDVTLERVGGGGFALVSDLKRVSGTAGDGVWRGTAELDKGDWGGRYTLEVAATDGTSKDAYYKFQSRAFKNALTVRRAARLNVAATPGTVRKGAKIKVQGRLTALGKKGEFAPLKRQAIEIWFKPKGKKKGVRIAVVKTNAKGRYSRLFTAKKDGTVAARYKGTEVWQKKVTGWKPIDVR</sequence>
<evidence type="ECO:0000313" key="3">
    <source>
        <dbReference type="Proteomes" id="UP001500665"/>
    </source>
</evidence>
<evidence type="ECO:0000256" key="1">
    <source>
        <dbReference type="SAM" id="SignalP"/>
    </source>
</evidence>
<gene>
    <name evidence="2" type="ORF">GCM10009550_08810</name>
</gene>
<keyword evidence="3" id="KW-1185">Reference proteome</keyword>
<feature type="signal peptide" evidence="1">
    <location>
        <begin position="1"/>
        <end position="24"/>
    </location>
</feature>
<organism evidence="2 3">
    <name type="scientific">Actinocorallia libanotica</name>
    <dbReference type="NCBI Taxonomy" id="46162"/>
    <lineage>
        <taxon>Bacteria</taxon>
        <taxon>Bacillati</taxon>
        <taxon>Actinomycetota</taxon>
        <taxon>Actinomycetes</taxon>
        <taxon>Streptosporangiales</taxon>
        <taxon>Thermomonosporaceae</taxon>
        <taxon>Actinocorallia</taxon>
    </lineage>
</organism>
<feature type="chain" id="PRO_5046136999" evidence="1">
    <location>
        <begin position="25"/>
        <end position="242"/>
    </location>
</feature>
<keyword evidence="1" id="KW-0732">Signal</keyword>
<proteinExistence type="predicted"/>
<name>A0ABN1QBA8_9ACTN</name>
<accession>A0ABN1QBA8</accession>
<comment type="caution">
    <text evidence="2">The sequence shown here is derived from an EMBL/GenBank/DDBJ whole genome shotgun (WGS) entry which is preliminary data.</text>
</comment>
<protein>
    <submittedName>
        <fullName evidence="2">Uncharacterized protein</fullName>
    </submittedName>
</protein>
<dbReference type="RefSeq" id="WP_344236922.1">
    <property type="nucleotide sequence ID" value="NZ_BAAAHH010000002.1"/>
</dbReference>
<evidence type="ECO:0000313" key="2">
    <source>
        <dbReference type="EMBL" id="GAA0939900.1"/>
    </source>
</evidence>